<keyword evidence="4" id="KW-0479">Metal-binding</keyword>
<feature type="compositionally biased region" description="Acidic residues" evidence="10">
    <location>
        <begin position="78"/>
        <end position="91"/>
    </location>
</feature>
<keyword evidence="14" id="KW-1185">Reference proteome</keyword>
<comment type="catalytic activity">
    <reaction evidence="1">
        <text>[E2 ubiquitin-conjugating enzyme]-S-ubiquitinyl-L-cysteine + [acceptor protein]-L-lysine = [E2 ubiquitin-conjugating enzyme]-L-cysteine + [acceptor protein]-N(6)-ubiquitinyl-L-lysine.</text>
        <dbReference type="EC" id="2.3.2.31"/>
    </reaction>
</comment>
<feature type="compositionally biased region" description="Basic and acidic residues" evidence="10">
    <location>
        <begin position="566"/>
        <end position="598"/>
    </location>
</feature>
<feature type="compositionally biased region" description="Basic and acidic residues" evidence="10">
    <location>
        <begin position="42"/>
        <end position="53"/>
    </location>
</feature>
<name>A0AA39XWK6_9PEZI</name>
<dbReference type="InterPro" id="IPR001841">
    <property type="entry name" value="Znf_RING"/>
</dbReference>
<feature type="domain" description="RING-type" evidence="11">
    <location>
        <begin position="265"/>
        <end position="310"/>
    </location>
</feature>
<dbReference type="EMBL" id="JAULSV010000006">
    <property type="protein sequence ID" value="KAK0641594.1"/>
    <property type="molecule type" value="Genomic_DNA"/>
</dbReference>
<feature type="compositionally biased region" description="Low complexity" evidence="10">
    <location>
        <begin position="753"/>
        <end position="770"/>
    </location>
</feature>
<feature type="compositionally biased region" description="Basic and acidic residues" evidence="10">
    <location>
        <begin position="169"/>
        <end position="180"/>
    </location>
</feature>
<proteinExistence type="predicted"/>
<feature type="compositionally biased region" description="Basic and acidic residues" evidence="10">
    <location>
        <begin position="508"/>
        <end position="524"/>
    </location>
</feature>
<dbReference type="EC" id="2.3.2.31" evidence="2"/>
<keyword evidence="6 9" id="KW-0863">Zinc-finger</keyword>
<keyword evidence="5" id="KW-0677">Repeat</keyword>
<feature type="compositionally biased region" description="Low complexity" evidence="10">
    <location>
        <begin position="785"/>
        <end position="825"/>
    </location>
</feature>
<evidence type="ECO:0000256" key="5">
    <source>
        <dbReference type="ARBA" id="ARBA00022737"/>
    </source>
</evidence>
<keyword evidence="7" id="KW-0833">Ubl conjugation pathway</keyword>
<evidence type="ECO:0000256" key="2">
    <source>
        <dbReference type="ARBA" id="ARBA00012251"/>
    </source>
</evidence>
<sequence length="1040" mass="117528">MSMRVPTAPAPGLGRPDHHHRRPTTFVYEEEDDEEPPPRSGPDSRRSRSRRDVSPQSARHYRSTPESRRSPRTSVSESEYETDMTMDSDEEQVIHPPHKGVNVAPVSRSVMHERLNRNLANQEVIYEDPDDDERDPRHAPSYGRRRSPSRQPSRQQSRQPSHRSHQSSNKRDQYRRPRDEYPEEVIIDDEPSHYGSKRPPRMYYEEEAFAPKPPPSLRRAHTVGGSHMASSHSLGSSARRSTFDNVFGFAPPHPGPGGPPRAVSCVVCMDDNKAAHETVKLKCGHHMCNRCLKRNFKLSLTDPQHMPPRCCTADHIPLEHVERLFDGDFKRKWNRKFAEYSTRNRLYCPTPHCGEWIRPENIRRDAGFHHGKCSRCKTKVCCACNGRWHYPRACPRDVETDRFLEQARQEGWQRCHRCNAVVELKEGCNHMTWYGPLRAARRASAPAFINNWCPSSRCGGEFCMSCGSKWKSCDCPWFNESLENEPDDYIDMAMDPRPNPFAGPRGFDAPRRFEAPSSPRDFRSDAGPPPLTGSVRPRPSSYEEEMMLHRLQKRRDTQKPAPKPRAYTEYDAPHGRDDGRGRERSHRASDPRAFDPARHAPPQARRPGDEYRRRPATVIVPAAPPQMHYPMVPPPPQSAFEAPSPGMDYGRPRGRRYASPETWHAPSEPMSPEQERWYARSRPQSPDGMPWPAPSQPQSPDLDHRGRWRSRSRAASPDRKGRELWRARSVARPIYASPERERSPSVETRRNPSRFPSRAASRAASRVPSRAPSPPETRRAPSPPASRRAPSPPASRRAPSAPPSHRAPSHRAPSAPPSRYAPSHAGTRRAPSPPGTHRSPSPDRRRSHTPARSRAQTPDRRRAHSPEQRRDTSMERRLAGRFNSETRQNSPAMVGALTPIGPVGHLAPMMMMAPPPPPPSYAPTQHTMGPPMPMAPVPPPAATPIMRRHMMEEEVYATPAPHSREVAANAFNAHGGSPHAPHVRRRPPQATRVHGHELPRPSILAGLGGPGRGLSRVSEWRNYVEPGIPEGEQPPSIIAQ</sequence>
<feature type="compositionally biased region" description="Basic and acidic residues" evidence="10">
    <location>
        <begin position="738"/>
        <end position="750"/>
    </location>
</feature>
<reference evidence="13" key="1">
    <citation type="submission" date="2023-06" db="EMBL/GenBank/DDBJ databases">
        <title>Genome-scale phylogeny and comparative genomics of the fungal order Sordariales.</title>
        <authorList>
            <consortium name="Lawrence Berkeley National Laboratory"/>
            <person name="Hensen N."/>
            <person name="Bonometti L."/>
            <person name="Westerberg I."/>
            <person name="Brannstrom I.O."/>
            <person name="Guillou S."/>
            <person name="Cros-Aarteil S."/>
            <person name="Calhoun S."/>
            <person name="Haridas S."/>
            <person name="Kuo A."/>
            <person name="Mondo S."/>
            <person name="Pangilinan J."/>
            <person name="Riley R."/>
            <person name="Labutti K."/>
            <person name="Andreopoulos B."/>
            <person name="Lipzen A."/>
            <person name="Chen C."/>
            <person name="Yanf M."/>
            <person name="Daum C."/>
            <person name="Ng V."/>
            <person name="Clum A."/>
            <person name="Steindorff A."/>
            <person name="Ohm R."/>
            <person name="Martin F."/>
            <person name="Silar P."/>
            <person name="Natvig D."/>
            <person name="Lalanne C."/>
            <person name="Gautier V."/>
            <person name="Ament-Velasquez S.L."/>
            <person name="Kruys A."/>
            <person name="Hutchinson M.I."/>
            <person name="Powell A.J."/>
            <person name="Barry K."/>
            <person name="Miller A.N."/>
            <person name="Grigoriev I.V."/>
            <person name="Debuchy R."/>
            <person name="Gladieux P."/>
            <person name="Thoren M.H."/>
            <person name="Johannesson H."/>
        </authorList>
    </citation>
    <scope>NUCLEOTIDE SEQUENCE</scope>
    <source>
        <strain evidence="13">SMH2532-1</strain>
    </source>
</reference>
<protein>
    <recommendedName>
        <fullName evidence="2">RBR-type E3 ubiquitin transferase</fullName>
        <ecNumber evidence="2">2.3.2.31</ecNumber>
    </recommendedName>
</protein>
<evidence type="ECO:0000313" key="13">
    <source>
        <dbReference type="EMBL" id="KAK0641594.1"/>
    </source>
</evidence>
<dbReference type="PANTHER" id="PTHR11685">
    <property type="entry name" value="RBR FAMILY RING FINGER AND IBR DOMAIN-CONTAINING"/>
    <property type="match status" value="1"/>
</dbReference>
<dbReference type="PROSITE" id="PS50089">
    <property type="entry name" value="ZF_RING_2"/>
    <property type="match status" value="1"/>
</dbReference>
<dbReference type="Pfam" id="PF01485">
    <property type="entry name" value="IBR"/>
    <property type="match status" value="1"/>
</dbReference>
<feature type="compositionally biased region" description="Basic and acidic residues" evidence="10">
    <location>
        <begin position="716"/>
        <end position="726"/>
    </location>
</feature>
<keyword evidence="3" id="KW-0808">Transferase</keyword>
<evidence type="ECO:0000256" key="3">
    <source>
        <dbReference type="ARBA" id="ARBA00022679"/>
    </source>
</evidence>
<evidence type="ECO:0000256" key="7">
    <source>
        <dbReference type="ARBA" id="ARBA00022786"/>
    </source>
</evidence>
<comment type="caution">
    <text evidence="13">The sequence shown here is derived from an EMBL/GenBank/DDBJ whole genome shotgun (WGS) entry which is preliminary data.</text>
</comment>
<evidence type="ECO:0000256" key="8">
    <source>
        <dbReference type="ARBA" id="ARBA00022833"/>
    </source>
</evidence>
<evidence type="ECO:0000313" key="14">
    <source>
        <dbReference type="Proteomes" id="UP001174936"/>
    </source>
</evidence>
<dbReference type="SUPFAM" id="SSF57850">
    <property type="entry name" value="RING/U-box"/>
    <property type="match status" value="2"/>
</dbReference>
<dbReference type="PROSITE" id="PS00518">
    <property type="entry name" value="ZF_RING_1"/>
    <property type="match status" value="1"/>
</dbReference>
<dbReference type="InterPro" id="IPR013083">
    <property type="entry name" value="Znf_RING/FYVE/PHD"/>
</dbReference>
<dbReference type="InterPro" id="IPR031127">
    <property type="entry name" value="E3_UB_ligase_RBR"/>
</dbReference>
<evidence type="ECO:0000256" key="10">
    <source>
        <dbReference type="SAM" id="MobiDB-lite"/>
    </source>
</evidence>
<evidence type="ECO:0000256" key="4">
    <source>
        <dbReference type="ARBA" id="ARBA00022723"/>
    </source>
</evidence>
<dbReference type="PROSITE" id="PS51873">
    <property type="entry name" value="TRIAD"/>
    <property type="match status" value="1"/>
</dbReference>
<dbReference type="GO" id="GO:0061630">
    <property type="term" value="F:ubiquitin protein ligase activity"/>
    <property type="evidence" value="ECO:0007669"/>
    <property type="project" value="UniProtKB-EC"/>
</dbReference>
<feature type="domain" description="RING-type" evidence="12">
    <location>
        <begin position="261"/>
        <end position="484"/>
    </location>
</feature>
<dbReference type="InterPro" id="IPR002867">
    <property type="entry name" value="IBR_dom"/>
</dbReference>
<dbReference type="CDD" id="cd20335">
    <property type="entry name" value="BRcat_RBR"/>
    <property type="match status" value="1"/>
</dbReference>
<dbReference type="Gene3D" id="3.30.40.10">
    <property type="entry name" value="Zinc/RING finger domain, C3HC4 (zinc finger)"/>
    <property type="match status" value="1"/>
</dbReference>
<evidence type="ECO:0000256" key="6">
    <source>
        <dbReference type="ARBA" id="ARBA00022771"/>
    </source>
</evidence>
<evidence type="ECO:0000256" key="1">
    <source>
        <dbReference type="ARBA" id="ARBA00001798"/>
    </source>
</evidence>
<evidence type="ECO:0000256" key="9">
    <source>
        <dbReference type="PROSITE-ProRule" id="PRU00175"/>
    </source>
</evidence>
<dbReference type="GO" id="GO:0016567">
    <property type="term" value="P:protein ubiquitination"/>
    <property type="evidence" value="ECO:0007669"/>
    <property type="project" value="InterPro"/>
</dbReference>
<feature type="region of interest" description="Disordered" evidence="10">
    <location>
        <begin position="488"/>
        <end position="898"/>
    </location>
</feature>
<evidence type="ECO:0000259" key="11">
    <source>
        <dbReference type="PROSITE" id="PS50089"/>
    </source>
</evidence>
<keyword evidence="8" id="KW-0862">Zinc</keyword>
<dbReference type="CDD" id="cd22584">
    <property type="entry name" value="Rcat_RBR_unk"/>
    <property type="match status" value="1"/>
</dbReference>
<feature type="region of interest" description="Disordered" evidence="10">
    <location>
        <begin position="992"/>
        <end position="1015"/>
    </location>
</feature>
<dbReference type="Proteomes" id="UP001174936">
    <property type="component" value="Unassembled WGS sequence"/>
</dbReference>
<feature type="region of interest" description="Disordered" evidence="10">
    <location>
        <begin position="1"/>
        <end position="199"/>
    </location>
</feature>
<dbReference type="InterPro" id="IPR017907">
    <property type="entry name" value="Znf_RING_CS"/>
</dbReference>
<dbReference type="InterPro" id="IPR044066">
    <property type="entry name" value="TRIAD_supradom"/>
</dbReference>
<dbReference type="Gene3D" id="1.20.120.1750">
    <property type="match status" value="1"/>
</dbReference>
<organism evidence="13 14">
    <name type="scientific">Cercophora newfieldiana</name>
    <dbReference type="NCBI Taxonomy" id="92897"/>
    <lineage>
        <taxon>Eukaryota</taxon>
        <taxon>Fungi</taxon>
        <taxon>Dikarya</taxon>
        <taxon>Ascomycota</taxon>
        <taxon>Pezizomycotina</taxon>
        <taxon>Sordariomycetes</taxon>
        <taxon>Sordariomycetidae</taxon>
        <taxon>Sordariales</taxon>
        <taxon>Lasiosphaeriaceae</taxon>
        <taxon>Cercophora</taxon>
    </lineage>
</organism>
<dbReference type="GO" id="GO:0008270">
    <property type="term" value="F:zinc ion binding"/>
    <property type="evidence" value="ECO:0007669"/>
    <property type="project" value="UniProtKB-KW"/>
</dbReference>
<gene>
    <name evidence="13" type="ORF">B0T16DRAFT_217712</name>
</gene>
<feature type="compositionally biased region" description="Low complexity" evidence="10">
    <location>
        <begin position="149"/>
        <end position="159"/>
    </location>
</feature>
<dbReference type="AlphaFoldDB" id="A0AA39XWK6"/>
<feature type="compositionally biased region" description="Basic and acidic residues" evidence="10">
    <location>
        <begin position="857"/>
        <end position="878"/>
    </location>
</feature>
<accession>A0AA39XWK6</accession>
<evidence type="ECO:0000259" key="12">
    <source>
        <dbReference type="PROSITE" id="PS51873"/>
    </source>
</evidence>